<dbReference type="AlphaFoldDB" id="A0A3M2HRV7"/>
<evidence type="ECO:0000313" key="2">
    <source>
        <dbReference type="Proteomes" id="UP000275012"/>
    </source>
</evidence>
<sequence length="169" mass="18669">MEIKDIVPEGYKLVSSQKGDLNKNGLDDALVLVEEVGNTSMVLGQGAKRKLLVVVANAAGGYELARSNDKIVPCNTCGGVSGDPFGYMKIDAPGIFRLVVEGGSRERWSFEYLFSFDTQKQDWIAEKIEMETVDEQDGRVVNKTLTGAEIPERRFETIDPEKLVQPVIE</sequence>
<organism evidence="1 2">
    <name type="scientific">Solilutibacter pythonis</name>
    <dbReference type="NCBI Taxonomy" id="2483112"/>
    <lineage>
        <taxon>Bacteria</taxon>
        <taxon>Pseudomonadati</taxon>
        <taxon>Pseudomonadota</taxon>
        <taxon>Gammaproteobacteria</taxon>
        <taxon>Lysobacterales</taxon>
        <taxon>Lysobacteraceae</taxon>
        <taxon>Solilutibacter</taxon>
    </lineage>
</organism>
<name>A0A3M2HRV7_9GAMM</name>
<accession>A0A3M2HRV7</accession>
<gene>
    <name evidence="1" type="ORF">EBB59_08585</name>
</gene>
<dbReference type="EMBL" id="RFLY01000011">
    <property type="protein sequence ID" value="RMH90995.1"/>
    <property type="molecule type" value="Genomic_DNA"/>
</dbReference>
<reference evidence="1 2" key="1">
    <citation type="submission" date="2018-10" db="EMBL/GenBank/DDBJ databases">
        <title>Proposal of Lysobacter pythonis sp. nov. isolated from royal pythons (Python regius).</title>
        <authorList>
            <person name="Hans-Juergen B."/>
            <person name="Huptas C."/>
            <person name="Sandra B."/>
            <person name="Igor L."/>
            <person name="Joachim S."/>
            <person name="Siegfried S."/>
            <person name="Mareike W."/>
            <person name="Peter K."/>
        </authorList>
    </citation>
    <scope>NUCLEOTIDE SEQUENCE [LARGE SCALE GENOMIC DNA]</scope>
    <source>
        <strain evidence="1 2">4284/11</strain>
    </source>
</reference>
<dbReference type="Proteomes" id="UP000275012">
    <property type="component" value="Unassembled WGS sequence"/>
</dbReference>
<keyword evidence="2" id="KW-1185">Reference proteome</keyword>
<evidence type="ECO:0000313" key="1">
    <source>
        <dbReference type="EMBL" id="RMH90995.1"/>
    </source>
</evidence>
<proteinExistence type="predicted"/>
<comment type="caution">
    <text evidence="1">The sequence shown here is derived from an EMBL/GenBank/DDBJ whole genome shotgun (WGS) entry which is preliminary data.</text>
</comment>
<protein>
    <submittedName>
        <fullName evidence="1">Uncharacterized protein</fullName>
    </submittedName>
</protein>